<keyword evidence="1" id="KW-1133">Transmembrane helix</keyword>
<evidence type="ECO:0000313" key="2">
    <source>
        <dbReference type="EMBL" id="QUC07397.1"/>
    </source>
</evidence>
<dbReference type="RefSeq" id="WP_212321822.1">
    <property type="nucleotide sequence ID" value="NZ_AP024463.1"/>
</dbReference>
<keyword evidence="1" id="KW-0812">Transmembrane</keyword>
<dbReference type="Proteomes" id="UP000678513">
    <property type="component" value="Chromosome"/>
</dbReference>
<protein>
    <submittedName>
        <fullName evidence="2">Uncharacterized protein</fullName>
    </submittedName>
</protein>
<feature type="transmembrane region" description="Helical" evidence="1">
    <location>
        <begin position="641"/>
        <end position="661"/>
    </location>
</feature>
<evidence type="ECO:0000256" key="1">
    <source>
        <dbReference type="SAM" id="Phobius"/>
    </source>
</evidence>
<dbReference type="InterPro" id="IPR046112">
    <property type="entry name" value="DUF6049"/>
</dbReference>
<keyword evidence="3" id="KW-1185">Reference proteome</keyword>
<keyword evidence="1" id="KW-0472">Membrane</keyword>
<accession>A0ABX7Y2U2</accession>
<sequence length="675" mass="71887">MLRTLLIAIRNANMTAPDRAAATSTSRSGDPAYYDGPVMRRLMTWVLLLAAVITGVVASPARAEGSVDVNISSVSPQLLDLSHPDQTITISGTVRNNTDHSLSKASVHFWRSTAPITEHDDLQQTLTSEPTQPLGRRLVGANNYQDLGELAPGASMRFTVSATVQDLNLPKADSAYLLGVHLRADAPDGNHLTAGRGRVLAIASKKPLPVSNVVKLAAQPTLLDGSDFQNDSLESQLVGELSELLAAAEKPGAYTLLDPSLLVEVRALAEEHTVAGTRTPPSQNAQDFLNRLNTLISAGRVMRLPFGNPDLARLHATGDLSSFETALSWSETALKTAELGAIADAPLVADLGDNDSQDLALTLALHGFKKVFGNNFTSSGMISTTDHSVKAHALRVSSLVLPGIGPGNTLTEAQIAGRRLAEGLLDGSPTIHLVRSAADIDRAALLEGAETAATLPEPREQARYADTTTRATPWPKLRSQIQGMFDSSQLLEEVTGTDRKALNAAIAARSFSSGFNSEAEAMAFVSATPSEKLDATKVRLSVSSQFVMGSEKNEFPVTITNPLPVKVTVKVNFTSNSPKRIWVESSELVTLEPGEQRTVNVTLHSAANGVVMVRAQLATQEGTRFGPEAPVEITATGLGRVGWIIIIVSGAVVVGGTFLRIRAVQRERARESREQ</sequence>
<dbReference type="EMBL" id="CP072384">
    <property type="protein sequence ID" value="QUC07397.1"/>
    <property type="molecule type" value="Genomic_DNA"/>
</dbReference>
<evidence type="ECO:0000313" key="3">
    <source>
        <dbReference type="Proteomes" id="UP000678513"/>
    </source>
</evidence>
<proteinExistence type="predicted"/>
<reference evidence="2 3" key="1">
    <citation type="submission" date="2021-03" db="EMBL/GenBank/DDBJ databases">
        <title>Human Oral Microbial Genomes.</title>
        <authorList>
            <person name="Johnston C.D."/>
            <person name="Chen T."/>
            <person name="Dewhirst F.E."/>
        </authorList>
    </citation>
    <scope>NUCLEOTIDE SEQUENCE [LARGE SCALE GENOMIC DNA]</scope>
    <source>
        <strain evidence="2 3">DSMZ 100122</strain>
    </source>
</reference>
<gene>
    <name evidence="2" type="ORF">J5A65_10680</name>
</gene>
<dbReference type="Pfam" id="PF19516">
    <property type="entry name" value="DUF6049"/>
    <property type="match status" value="2"/>
</dbReference>
<organism evidence="2 3">
    <name type="scientific">Arachnia rubra</name>
    <dbReference type="NCBI Taxonomy" id="1547448"/>
    <lineage>
        <taxon>Bacteria</taxon>
        <taxon>Bacillati</taxon>
        <taxon>Actinomycetota</taxon>
        <taxon>Actinomycetes</taxon>
        <taxon>Propionibacteriales</taxon>
        <taxon>Propionibacteriaceae</taxon>
        <taxon>Arachnia</taxon>
    </lineage>
</organism>
<name>A0ABX7Y2U2_9ACTN</name>